<accession>A0ABT3DH11</accession>
<comment type="caution">
    <text evidence="3">The sequence shown here is derived from an EMBL/GenBank/DDBJ whole genome shotgun (WGS) entry which is preliminary data.</text>
</comment>
<dbReference type="EMBL" id="JAOYEY010000037">
    <property type="protein sequence ID" value="MCV9886340.1"/>
    <property type="molecule type" value="Genomic_DNA"/>
</dbReference>
<dbReference type="Pfam" id="PF20434">
    <property type="entry name" value="BD-FAE"/>
    <property type="match status" value="1"/>
</dbReference>
<dbReference type="PANTHER" id="PTHR48081">
    <property type="entry name" value="AB HYDROLASE SUPERFAMILY PROTEIN C4A8.06C"/>
    <property type="match status" value="1"/>
</dbReference>
<keyword evidence="4" id="KW-1185">Reference proteome</keyword>
<dbReference type="Proteomes" id="UP001526147">
    <property type="component" value="Unassembled WGS sequence"/>
</dbReference>
<protein>
    <submittedName>
        <fullName evidence="3">Alpha/beta hydrolase</fullName>
    </submittedName>
</protein>
<keyword evidence="1 3" id="KW-0378">Hydrolase</keyword>
<name>A0ABT3DH11_9BACI</name>
<sequence>MLQPSEITNVEVEIIHDLVYSVQNEKELLADLYIPKNSQSPVPVIIWLHGGGWRFGDRKLGPDFSTYFASRGFAMVSIEYRLSEEAIFPAPIHDVKTAVRWVKAIAETYGLDSNRIGLWGSSAGGHLAALATTSGTEEFIEDNPEYSGISSDVQAVAIGYGPVDFLKMDEQNEKDGIIEKDPESAQIPTDKKATDPDSFESLFIGAPISSCPDRVKAANPITYIKPGMSLPPFLIMHGLSDTAVPAKQSEMLYQAIAAEGNDVSLYLIKGLGHGFLNRTNLDDDGPILANCHISKDGVETNNEERTHFIFWTIEQFFVRTLKKF</sequence>
<dbReference type="PANTHER" id="PTHR48081:SF13">
    <property type="entry name" value="ALPHA_BETA HYDROLASE"/>
    <property type="match status" value="1"/>
</dbReference>
<evidence type="ECO:0000313" key="3">
    <source>
        <dbReference type="EMBL" id="MCV9886340.1"/>
    </source>
</evidence>
<proteinExistence type="predicted"/>
<evidence type="ECO:0000313" key="4">
    <source>
        <dbReference type="Proteomes" id="UP001526147"/>
    </source>
</evidence>
<feature type="domain" description="BD-FAE-like" evidence="2">
    <location>
        <begin position="31"/>
        <end position="255"/>
    </location>
</feature>
<evidence type="ECO:0000259" key="2">
    <source>
        <dbReference type="Pfam" id="PF20434"/>
    </source>
</evidence>
<dbReference type="GO" id="GO:0016787">
    <property type="term" value="F:hydrolase activity"/>
    <property type="evidence" value="ECO:0007669"/>
    <property type="project" value="UniProtKB-KW"/>
</dbReference>
<gene>
    <name evidence="3" type="ORF">OIH86_11785</name>
</gene>
<evidence type="ECO:0000256" key="1">
    <source>
        <dbReference type="ARBA" id="ARBA00022801"/>
    </source>
</evidence>
<dbReference type="InterPro" id="IPR050300">
    <property type="entry name" value="GDXG_lipolytic_enzyme"/>
</dbReference>
<dbReference type="InterPro" id="IPR049492">
    <property type="entry name" value="BD-FAE-like_dom"/>
</dbReference>
<dbReference type="Gene3D" id="3.40.50.1820">
    <property type="entry name" value="alpha/beta hydrolase"/>
    <property type="match status" value="1"/>
</dbReference>
<reference evidence="3 4" key="1">
    <citation type="submission" date="2022-10" db="EMBL/GenBank/DDBJ databases">
        <title>Draft genome assembly of moderately radiation resistant bacterium Metabacillus halosaccharovorans.</title>
        <authorList>
            <person name="Pal S."/>
            <person name="Gopinathan A."/>
        </authorList>
    </citation>
    <scope>NUCLEOTIDE SEQUENCE [LARGE SCALE GENOMIC DNA]</scope>
    <source>
        <strain evidence="3 4">VITHBRA001</strain>
    </source>
</reference>
<dbReference type="InterPro" id="IPR029058">
    <property type="entry name" value="AB_hydrolase_fold"/>
</dbReference>
<dbReference type="RefSeq" id="WP_264142971.1">
    <property type="nucleotide sequence ID" value="NZ_JAOYEY010000037.1"/>
</dbReference>
<dbReference type="SUPFAM" id="SSF53474">
    <property type="entry name" value="alpha/beta-Hydrolases"/>
    <property type="match status" value="1"/>
</dbReference>
<organism evidence="3 4">
    <name type="scientific">Metabacillus halosaccharovorans</name>
    <dbReference type="NCBI Taxonomy" id="930124"/>
    <lineage>
        <taxon>Bacteria</taxon>
        <taxon>Bacillati</taxon>
        <taxon>Bacillota</taxon>
        <taxon>Bacilli</taxon>
        <taxon>Bacillales</taxon>
        <taxon>Bacillaceae</taxon>
        <taxon>Metabacillus</taxon>
    </lineage>
</organism>